<dbReference type="PANTHER" id="PTHR23028">
    <property type="entry name" value="ACETYLTRANSFERASE"/>
    <property type="match status" value="1"/>
</dbReference>
<dbReference type="AlphaFoldDB" id="A0A9X1VFS7"/>
<evidence type="ECO:0000313" key="4">
    <source>
        <dbReference type="Proteomes" id="UP001139193"/>
    </source>
</evidence>
<reference evidence="3" key="1">
    <citation type="submission" date="2022-03" db="EMBL/GenBank/DDBJ databases">
        <title>Bacterial whole genome sequence for Hymenobacter sp. DH14.</title>
        <authorList>
            <person name="Le V."/>
        </authorList>
    </citation>
    <scope>NUCLEOTIDE SEQUENCE</scope>
    <source>
        <strain evidence="3">DH14</strain>
    </source>
</reference>
<dbReference type="GO" id="GO:0016747">
    <property type="term" value="F:acyltransferase activity, transferring groups other than amino-acyl groups"/>
    <property type="evidence" value="ECO:0007669"/>
    <property type="project" value="InterPro"/>
</dbReference>
<feature type="transmembrane region" description="Helical" evidence="1">
    <location>
        <begin position="241"/>
        <end position="259"/>
    </location>
</feature>
<name>A0A9X1VFS7_9BACT</name>
<sequence>MQPTALPTKPHYPILDGLRGVAALMVVAFHLCEAHATSHLDQLINHGYLAVDFFFLLSGFVVGYAYDDRWSRMTVGGFFRRRLVRLQPLVVLGMVIGAIFYYFQESALWPAIAQTPPWKVLLVMLIGCLTIPVPLSLDVRGWHETFPLNGPGWSLFFEYVANVLYATVVRRFSNVALGILVVLSAGLLLHLGVTSPEGDVIGGWSLEPRQLHVGFARMLYPFFAGLLLFRLARLGSVSNAFGWCSLLVVVVLAMPRIGSPAHLWQNGLYDALSIIIVFPGIIFLAASGAVHSAWSQRLCRFLGDISYPIYITHYPLIYTYTAWVATNKVPLRNGWPVAALVFVAAVAIAYASLKFYDEPVRAWLKRKVLADGSEAGKKAVAAAVK</sequence>
<feature type="transmembrane region" description="Helical" evidence="1">
    <location>
        <begin position="118"/>
        <end position="137"/>
    </location>
</feature>
<evidence type="ECO:0000256" key="1">
    <source>
        <dbReference type="SAM" id="Phobius"/>
    </source>
</evidence>
<evidence type="ECO:0000259" key="2">
    <source>
        <dbReference type="Pfam" id="PF01757"/>
    </source>
</evidence>
<keyword evidence="3" id="KW-0012">Acyltransferase</keyword>
<keyword evidence="4" id="KW-1185">Reference proteome</keyword>
<feature type="transmembrane region" description="Helical" evidence="1">
    <location>
        <begin position="271"/>
        <end position="293"/>
    </location>
</feature>
<dbReference type="Pfam" id="PF01757">
    <property type="entry name" value="Acyl_transf_3"/>
    <property type="match status" value="1"/>
</dbReference>
<feature type="transmembrane region" description="Helical" evidence="1">
    <location>
        <begin position="43"/>
        <end position="66"/>
    </location>
</feature>
<comment type="caution">
    <text evidence="3">The sequence shown here is derived from an EMBL/GenBank/DDBJ whole genome shotgun (WGS) entry which is preliminary data.</text>
</comment>
<accession>A0A9X1VFS7</accession>
<proteinExistence type="predicted"/>
<dbReference type="RefSeq" id="WP_241936044.1">
    <property type="nucleotide sequence ID" value="NZ_JALBGC010000003.1"/>
</dbReference>
<feature type="domain" description="Acyltransferase 3" evidence="2">
    <location>
        <begin position="15"/>
        <end position="351"/>
    </location>
</feature>
<gene>
    <name evidence="3" type="ORF">MON38_10090</name>
</gene>
<protein>
    <submittedName>
        <fullName evidence="3">Acyltransferase</fullName>
    </submittedName>
</protein>
<feature type="transmembrane region" description="Helical" evidence="1">
    <location>
        <begin position="305"/>
        <end position="323"/>
    </location>
</feature>
<feature type="transmembrane region" description="Helical" evidence="1">
    <location>
        <begin position="172"/>
        <end position="191"/>
    </location>
</feature>
<keyword evidence="3" id="KW-0808">Transferase</keyword>
<keyword evidence="1" id="KW-1133">Transmembrane helix</keyword>
<feature type="transmembrane region" description="Helical" evidence="1">
    <location>
        <begin position="211"/>
        <end position="229"/>
    </location>
</feature>
<evidence type="ECO:0000313" key="3">
    <source>
        <dbReference type="EMBL" id="MCI1187770.1"/>
    </source>
</evidence>
<keyword evidence="1" id="KW-0472">Membrane</keyword>
<dbReference type="Proteomes" id="UP001139193">
    <property type="component" value="Unassembled WGS sequence"/>
</dbReference>
<keyword evidence="1" id="KW-0812">Transmembrane</keyword>
<feature type="transmembrane region" description="Helical" evidence="1">
    <location>
        <begin position="335"/>
        <end position="356"/>
    </location>
</feature>
<dbReference type="EMBL" id="JALBGC010000003">
    <property type="protein sequence ID" value="MCI1187770.1"/>
    <property type="molecule type" value="Genomic_DNA"/>
</dbReference>
<dbReference type="PANTHER" id="PTHR23028:SF134">
    <property type="entry name" value="PUTATIVE (AFU_ORTHOLOGUE AFUA_4G08520)-RELATED"/>
    <property type="match status" value="1"/>
</dbReference>
<feature type="transmembrane region" description="Helical" evidence="1">
    <location>
        <begin position="86"/>
        <end position="103"/>
    </location>
</feature>
<dbReference type="InterPro" id="IPR050879">
    <property type="entry name" value="Acyltransferase_3"/>
</dbReference>
<dbReference type="InterPro" id="IPR002656">
    <property type="entry name" value="Acyl_transf_3_dom"/>
</dbReference>
<organism evidence="3 4">
    <name type="scientific">Hymenobacter cyanobacteriorum</name>
    <dbReference type="NCBI Taxonomy" id="2926463"/>
    <lineage>
        <taxon>Bacteria</taxon>
        <taxon>Pseudomonadati</taxon>
        <taxon>Bacteroidota</taxon>
        <taxon>Cytophagia</taxon>
        <taxon>Cytophagales</taxon>
        <taxon>Hymenobacteraceae</taxon>
        <taxon>Hymenobacter</taxon>
    </lineage>
</organism>